<gene>
    <name evidence="1" type="ORF">PoB_003668200</name>
</gene>
<organism evidence="1 2">
    <name type="scientific">Plakobranchus ocellatus</name>
    <dbReference type="NCBI Taxonomy" id="259542"/>
    <lineage>
        <taxon>Eukaryota</taxon>
        <taxon>Metazoa</taxon>
        <taxon>Spiralia</taxon>
        <taxon>Lophotrochozoa</taxon>
        <taxon>Mollusca</taxon>
        <taxon>Gastropoda</taxon>
        <taxon>Heterobranchia</taxon>
        <taxon>Euthyneura</taxon>
        <taxon>Panpulmonata</taxon>
        <taxon>Sacoglossa</taxon>
        <taxon>Placobranchoidea</taxon>
        <taxon>Plakobranchidae</taxon>
        <taxon>Plakobranchus</taxon>
    </lineage>
</organism>
<evidence type="ECO:0000313" key="1">
    <source>
        <dbReference type="EMBL" id="GFO10177.1"/>
    </source>
</evidence>
<protein>
    <submittedName>
        <fullName evidence="1">Uncharacterized protein</fullName>
    </submittedName>
</protein>
<dbReference type="Proteomes" id="UP000735302">
    <property type="component" value="Unassembled WGS sequence"/>
</dbReference>
<sequence length="165" mass="18559">MRLFTRQRRPFIFMISRKLRLISTRKLELLTSFPGTVAASSDGRRQGLVRQTLSWYHIWQLWRHRTQVVPVLLNHGLALAPLSDFQTKHLRVRTCPQVVLGAPAAASVSGARGERGEGSRTSHWGHQNLGFPKRLVAGLDILLSDYVGVGVGAIEKVKWNQTRSV</sequence>
<proteinExistence type="predicted"/>
<reference evidence="1 2" key="1">
    <citation type="journal article" date="2021" name="Elife">
        <title>Chloroplast acquisition without the gene transfer in kleptoplastic sea slugs, Plakobranchus ocellatus.</title>
        <authorList>
            <person name="Maeda T."/>
            <person name="Takahashi S."/>
            <person name="Yoshida T."/>
            <person name="Shimamura S."/>
            <person name="Takaki Y."/>
            <person name="Nagai Y."/>
            <person name="Toyoda A."/>
            <person name="Suzuki Y."/>
            <person name="Arimoto A."/>
            <person name="Ishii H."/>
            <person name="Satoh N."/>
            <person name="Nishiyama T."/>
            <person name="Hasebe M."/>
            <person name="Maruyama T."/>
            <person name="Minagawa J."/>
            <person name="Obokata J."/>
            <person name="Shigenobu S."/>
        </authorList>
    </citation>
    <scope>NUCLEOTIDE SEQUENCE [LARGE SCALE GENOMIC DNA]</scope>
</reference>
<keyword evidence="2" id="KW-1185">Reference proteome</keyword>
<name>A0AAV4AS86_9GAST</name>
<comment type="caution">
    <text evidence="1">The sequence shown here is derived from an EMBL/GenBank/DDBJ whole genome shotgun (WGS) entry which is preliminary data.</text>
</comment>
<evidence type="ECO:0000313" key="2">
    <source>
        <dbReference type="Proteomes" id="UP000735302"/>
    </source>
</evidence>
<dbReference type="AlphaFoldDB" id="A0AAV4AS86"/>
<dbReference type="EMBL" id="BLXT01004148">
    <property type="protein sequence ID" value="GFO10177.1"/>
    <property type="molecule type" value="Genomic_DNA"/>
</dbReference>
<accession>A0AAV4AS86</accession>